<evidence type="ECO:0000256" key="4">
    <source>
        <dbReference type="ARBA" id="ARBA00022801"/>
    </source>
</evidence>
<protein>
    <recommendedName>
        <fullName evidence="6">nicotinamidase</fullName>
        <ecNumber evidence="6">3.5.1.19</ecNumber>
    </recommendedName>
    <alternativeName>
        <fullName evidence="7">Nicotinamide deamidase</fullName>
    </alternativeName>
</protein>
<accession>A0AAF0JMA8</accession>
<gene>
    <name evidence="9" type="ORF">MPSI1_003631</name>
</gene>
<dbReference type="EC" id="3.5.1.19" evidence="6"/>
<proteinExistence type="inferred from homology"/>
<dbReference type="InterPro" id="IPR000868">
    <property type="entry name" value="Isochorismatase-like_dom"/>
</dbReference>
<evidence type="ECO:0000313" key="10">
    <source>
        <dbReference type="Proteomes" id="UP001214628"/>
    </source>
</evidence>
<keyword evidence="3" id="KW-0479">Metal-binding</keyword>
<evidence type="ECO:0000256" key="2">
    <source>
        <dbReference type="ARBA" id="ARBA00022642"/>
    </source>
</evidence>
<dbReference type="GO" id="GO:0008936">
    <property type="term" value="F:nicotinamidase activity"/>
    <property type="evidence" value="ECO:0007669"/>
    <property type="project" value="UniProtKB-EC"/>
</dbReference>
<feature type="domain" description="Isochorismatase-like" evidence="8">
    <location>
        <begin position="149"/>
        <end position="218"/>
    </location>
</feature>
<dbReference type="PANTHER" id="PTHR11080:SF2">
    <property type="entry name" value="LD05707P"/>
    <property type="match status" value="1"/>
</dbReference>
<dbReference type="Proteomes" id="UP001214628">
    <property type="component" value="Chromosome 6"/>
</dbReference>
<dbReference type="AlphaFoldDB" id="A0AAF0JMA8"/>
<organism evidence="9 10">
    <name type="scientific">Malassezia psittaci</name>
    <dbReference type="NCBI Taxonomy" id="1821823"/>
    <lineage>
        <taxon>Eukaryota</taxon>
        <taxon>Fungi</taxon>
        <taxon>Dikarya</taxon>
        <taxon>Basidiomycota</taxon>
        <taxon>Ustilaginomycotina</taxon>
        <taxon>Malasseziomycetes</taxon>
        <taxon>Malasseziales</taxon>
        <taxon>Malasseziaceae</taxon>
        <taxon>Malassezia</taxon>
    </lineage>
</organism>
<dbReference type="SUPFAM" id="SSF52499">
    <property type="entry name" value="Isochorismatase-like hydrolases"/>
    <property type="match status" value="1"/>
</dbReference>
<sequence length="241" mass="26615">MPAVTTEGGIALLVVDMQHDFLEGSLAVPGGRDILPNVVRMIREGDWDLVVVTQDYHPPNHISFATRHGVEPFKPHDVPHPYWQGSATVSQMMWPVHCVQGTDGAEVHDEITAALDERKAWGTPVSYVRKGQDPEIDSYSAFATNEYVSFTELASILFSAQPHPIQTVVVVGLATDYCILSTAVDSAKFHLRTLVAEDCMRGVDPTSTAEAIQKMQAYDVQIYHTTDELFEAIHRPSPFLG</sequence>
<dbReference type="GO" id="GO:0019363">
    <property type="term" value="P:pyridine nucleotide biosynthetic process"/>
    <property type="evidence" value="ECO:0007669"/>
    <property type="project" value="UniProtKB-KW"/>
</dbReference>
<comment type="pathway">
    <text evidence="5">Cofactor biosynthesis; nicotinate biosynthesis; nicotinate from nicotinamide: step 1/1.</text>
</comment>
<dbReference type="Pfam" id="PF00857">
    <property type="entry name" value="Isochorismatase"/>
    <property type="match status" value="2"/>
</dbReference>
<dbReference type="PANTHER" id="PTHR11080">
    <property type="entry name" value="PYRAZINAMIDASE/NICOTINAMIDASE"/>
    <property type="match status" value="1"/>
</dbReference>
<evidence type="ECO:0000256" key="1">
    <source>
        <dbReference type="ARBA" id="ARBA00006336"/>
    </source>
</evidence>
<dbReference type="EMBL" id="CP118380">
    <property type="protein sequence ID" value="WFD44956.1"/>
    <property type="molecule type" value="Genomic_DNA"/>
</dbReference>
<evidence type="ECO:0000313" key="9">
    <source>
        <dbReference type="EMBL" id="WFD44956.1"/>
    </source>
</evidence>
<dbReference type="GO" id="GO:0046872">
    <property type="term" value="F:metal ion binding"/>
    <property type="evidence" value="ECO:0007669"/>
    <property type="project" value="UniProtKB-KW"/>
</dbReference>
<dbReference type="Gene3D" id="3.40.50.850">
    <property type="entry name" value="Isochorismatase-like"/>
    <property type="match status" value="1"/>
</dbReference>
<keyword evidence="2" id="KW-0662">Pyridine nucleotide biosynthesis</keyword>
<evidence type="ECO:0000256" key="6">
    <source>
        <dbReference type="ARBA" id="ARBA00039017"/>
    </source>
</evidence>
<evidence type="ECO:0000259" key="8">
    <source>
        <dbReference type="Pfam" id="PF00857"/>
    </source>
</evidence>
<comment type="similarity">
    <text evidence="1">Belongs to the isochorismatase family.</text>
</comment>
<reference evidence="9" key="1">
    <citation type="submission" date="2023-02" db="EMBL/GenBank/DDBJ databases">
        <title>Mating type loci evolution in Malassezia.</title>
        <authorList>
            <person name="Coelho M.A."/>
        </authorList>
    </citation>
    <scope>NUCLEOTIDE SEQUENCE</scope>
    <source>
        <strain evidence="9">CBS 14136</strain>
    </source>
</reference>
<keyword evidence="4" id="KW-0378">Hydrolase</keyword>
<evidence type="ECO:0000256" key="5">
    <source>
        <dbReference type="ARBA" id="ARBA00037900"/>
    </source>
</evidence>
<evidence type="ECO:0000256" key="7">
    <source>
        <dbReference type="ARBA" id="ARBA00043224"/>
    </source>
</evidence>
<name>A0AAF0JMA8_9BASI</name>
<dbReference type="InterPro" id="IPR052347">
    <property type="entry name" value="Isochorismatase_Nicotinamidase"/>
</dbReference>
<dbReference type="InterPro" id="IPR036380">
    <property type="entry name" value="Isochorismatase-like_sf"/>
</dbReference>
<keyword evidence="10" id="KW-1185">Reference proteome</keyword>
<evidence type="ECO:0000256" key="3">
    <source>
        <dbReference type="ARBA" id="ARBA00022723"/>
    </source>
</evidence>
<feature type="domain" description="Isochorismatase-like" evidence="8">
    <location>
        <begin position="11"/>
        <end position="115"/>
    </location>
</feature>